<dbReference type="Pfam" id="PF13455">
    <property type="entry name" value="MUG113"/>
    <property type="match status" value="1"/>
</dbReference>
<dbReference type="AlphaFoldDB" id="A0A0J8XTG6"/>
<comment type="caution">
    <text evidence="1">The sequence shown here is derived from an EMBL/GenBank/DDBJ whole genome shotgun (WGS) entry which is preliminary data.</text>
</comment>
<proteinExistence type="predicted"/>
<name>A0A0J8XTG6_9GAMM</name>
<evidence type="ECO:0000313" key="1">
    <source>
        <dbReference type="EMBL" id="PSW26004.1"/>
    </source>
</evidence>
<reference evidence="1 2" key="1">
    <citation type="submission" date="2018-01" db="EMBL/GenBank/DDBJ databases">
        <title>Whole genome sequencing of Histamine producing bacteria.</title>
        <authorList>
            <person name="Butler K."/>
        </authorList>
    </citation>
    <scope>NUCLEOTIDE SEQUENCE [LARGE SCALE GENOMIC DNA]</scope>
    <source>
        <strain evidence="1 2">DSM 24669</strain>
    </source>
</reference>
<protein>
    <submittedName>
        <fullName evidence="1">Uncharacterized protein</fullName>
    </submittedName>
</protein>
<dbReference type="Proteomes" id="UP000240481">
    <property type="component" value="Unassembled WGS sequence"/>
</dbReference>
<evidence type="ECO:0000313" key="2">
    <source>
        <dbReference type="Proteomes" id="UP000240481"/>
    </source>
</evidence>
<gene>
    <name evidence="1" type="ORF">C9I94_05485</name>
</gene>
<sequence length="328" mass="38270">MWMLIMSGHITDLDILFAELIFPILIERVTLSDPRITYGDIVEEVKARHPHLKPVKTFHHRHVGRRLGTIWEFTKSQGCPHLGALVVDAQHGECGTGIYGLVNPEQEREKIKTFSNWSDIELDFGKHINLVKMKKKERETKPKKISREEAKYKVADYWKEIKQSSPIDQKVIEKYREELRELVQQGHLPARAFAMIIGKMIESGEYKEMQPAYLYVGEYINKMNNDEAIFDVVKIGFSENLENRSKQLAGNLNLTPLKFHILKAWKFKPGYAYRAEQDIHAWLDDLRYEGEFFNSQEGLVPEYVEELVNNYLLDNLMVEVQCEELDIS</sequence>
<dbReference type="OrthoDB" id="6988047at2"/>
<accession>A0A0J8XTG6</accession>
<keyword evidence="2" id="KW-1185">Reference proteome</keyword>
<organism evidence="1 2">
    <name type="scientific">Photobacterium swingsii</name>
    <dbReference type="NCBI Taxonomy" id="680026"/>
    <lineage>
        <taxon>Bacteria</taxon>
        <taxon>Pseudomonadati</taxon>
        <taxon>Pseudomonadota</taxon>
        <taxon>Gammaproteobacteria</taxon>
        <taxon>Vibrionales</taxon>
        <taxon>Vibrionaceae</taxon>
        <taxon>Photobacterium</taxon>
    </lineage>
</organism>
<dbReference type="EMBL" id="PYLZ01000002">
    <property type="protein sequence ID" value="PSW26004.1"/>
    <property type="molecule type" value="Genomic_DNA"/>
</dbReference>